<dbReference type="NCBIfam" id="TIGR00251">
    <property type="entry name" value="DUF167 family protein"/>
    <property type="match status" value="1"/>
</dbReference>
<dbReference type="Proteomes" id="UP000034044">
    <property type="component" value="Unassembled WGS sequence"/>
</dbReference>
<name>A0A0G0G5P3_9BACT</name>
<gene>
    <name evidence="2" type="ORF">US36_C0021G0007</name>
</gene>
<accession>A0A0G0G5P3</accession>
<sequence length="72" mass="8157">MKIFVKAKINTRKEGIEKLSDNTFIVQVKELPIDGRANSAIIKLLAEYFKIAKARIKIIGGETNKQKIIEID</sequence>
<proteinExistence type="inferred from homology"/>
<dbReference type="SUPFAM" id="SSF69786">
    <property type="entry name" value="YggU-like"/>
    <property type="match status" value="1"/>
</dbReference>
<evidence type="ECO:0000313" key="2">
    <source>
        <dbReference type="EMBL" id="KKQ21370.1"/>
    </source>
</evidence>
<dbReference type="Gene3D" id="3.30.1200.10">
    <property type="entry name" value="YggU-like"/>
    <property type="match status" value="1"/>
</dbReference>
<dbReference type="InterPro" id="IPR036591">
    <property type="entry name" value="YggU-like_sf"/>
</dbReference>
<dbReference type="SMART" id="SM01152">
    <property type="entry name" value="DUF167"/>
    <property type="match status" value="1"/>
</dbReference>
<comment type="similarity">
    <text evidence="1">Belongs to the UPF0235 family.</text>
</comment>
<evidence type="ECO:0000313" key="3">
    <source>
        <dbReference type="Proteomes" id="UP000034044"/>
    </source>
</evidence>
<dbReference type="EMBL" id="LBSR01000021">
    <property type="protein sequence ID" value="KKQ21370.1"/>
    <property type="molecule type" value="Genomic_DNA"/>
</dbReference>
<protein>
    <submittedName>
        <fullName evidence="2">Uncharacterized protein</fullName>
    </submittedName>
</protein>
<comment type="caution">
    <text evidence="2">The sequence shown here is derived from an EMBL/GenBank/DDBJ whole genome shotgun (WGS) entry which is preliminary data.</text>
</comment>
<evidence type="ECO:0000256" key="1">
    <source>
        <dbReference type="ARBA" id="ARBA00010364"/>
    </source>
</evidence>
<dbReference type="Pfam" id="PF02594">
    <property type="entry name" value="DUF167"/>
    <property type="match status" value="1"/>
</dbReference>
<dbReference type="AlphaFoldDB" id="A0A0G0G5P3"/>
<dbReference type="InterPro" id="IPR003746">
    <property type="entry name" value="DUF167"/>
</dbReference>
<reference evidence="2 3" key="1">
    <citation type="journal article" date="2015" name="Nature">
        <title>rRNA introns, odd ribosomes, and small enigmatic genomes across a large radiation of phyla.</title>
        <authorList>
            <person name="Brown C.T."/>
            <person name="Hug L.A."/>
            <person name="Thomas B.C."/>
            <person name="Sharon I."/>
            <person name="Castelle C.J."/>
            <person name="Singh A."/>
            <person name="Wilkins M.J."/>
            <person name="Williams K.H."/>
            <person name="Banfield J.F."/>
        </authorList>
    </citation>
    <scope>NUCLEOTIDE SEQUENCE [LARGE SCALE GENOMIC DNA]</scope>
</reference>
<organism evidence="2 3">
    <name type="scientific">Candidatus Wolfebacteria bacterium GW2011_GWC1_37_10</name>
    <dbReference type="NCBI Taxonomy" id="1619010"/>
    <lineage>
        <taxon>Bacteria</taxon>
        <taxon>Candidatus Wolfeibacteriota</taxon>
    </lineage>
</organism>